<evidence type="ECO:0000313" key="6">
    <source>
        <dbReference type="Proteomes" id="UP000038204"/>
    </source>
</evidence>
<reference evidence="3 5" key="1">
    <citation type="journal article" date="2014" name="Genome Announc.">
        <title>Genome Sequence of Yersinia similis Y228T, a Member of the Yersinia pseudotuberculosis Complex.</title>
        <authorList>
            <person name="Sprague L.D."/>
            <person name="Neubauer H."/>
        </authorList>
    </citation>
    <scope>NUCLEOTIDE SEQUENCE [LARGE SCALE GENOMIC DNA]</scope>
    <source>
        <strain evidence="3 5">228</strain>
    </source>
</reference>
<dbReference type="PANTHER" id="PTHR38831">
    <property type="entry name" value="TYPE II SECRETION SYSTEM PROTEIN K"/>
    <property type="match status" value="1"/>
</dbReference>
<dbReference type="Proteomes" id="UP000038204">
    <property type="component" value="Unassembled WGS sequence"/>
</dbReference>
<evidence type="ECO:0000313" key="5">
    <source>
        <dbReference type="Proteomes" id="UP000019439"/>
    </source>
</evidence>
<protein>
    <recommendedName>
        <fullName evidence="1">Type II secretion system protein K</fullName>
    </recommendedName>
</protein>
<dbReference type="KEGG" id="ysi:BF17_01785"/>
<keyword evidence="5" id="KW-1185">Reference proteome</keyword>
<evidence type="ECO:0000313" key="4">
    <source>
        <dbReference type="EMBL" id="CNH73399.1"/>
    </source>
</evidence>
<keyword evidence="1 2" id="KW-0472">Membrane</keyword>
<organism evidence="4 6">
    <name type="scientific">Yersinia similis</name>
    <dbReference type="NCBI Taxonomy" id="367190"/>
    <lineage>
        <taxon>Bacteria</taxon>
        <taxon>Pseudomonadati</taxon>
        <taxon>Pseudomonadota</taxon>
        <taxon>Gammaproteobacteria</taxon>
        <taxon>Enterobacterales</taxon>
        <taxon>Yersiniaceae</taxon>
        <taxon>Yersinia</taxon>
    </lineage>
</organism>
<keyword evidence="1" id="KW-1003">Cell membrane</keyword>
<dbReference type="InterPro" id="IPR005628">
    <property type="entry name" value="GspK"/>
</dbReference>
<dbReference type="SUPFAM" id="SSF158544">
    <property type="entry name" value="GspK insert domain-like"/>
    <property type="match status" value="1"/>
</dbReference>
<comment type="subcellular location">
    <subcellularLocation>
        <location evidence="1">Cell inner membrane</location>
    </subcellularLocation>
</comment>
<dbReference type="Proteomes" id="UP000019439">
    <property type="component" value="Chromosome"/>
</dbReference>
<keyword evidence="1" id="KW-0997">Cell inner membrane</keyword>
<comment type="similarity">
    <text evidence="1">Belongs to the GSP K family.</text>
</comment>
<sequence>MNQHGIALLIVLCTLFLMSTMVMVSYHYWFDIYYLVKNSQQRQKEKWILLGAEEKFVSELIKKISYDSFHYNEFRHSVSEGQITTGKWSVNIKSIDNTNCFNINALRTKVSNPEKIIKTYPWRVFKYLLLISGVEIKETQDTLARLIDLYRSSLIFEQRNNGLSMLKNIPYEVDEINISSNMSRDDFLKIAPMLCIRRDRELLVNINMLEVENSQYLQAVLLNTVTERDIYDVISAKPNKGWGSTFLFYSLLTSYSTMSDRDVNKNILDKLTVDEYFINYIFRIDSKDSYYQLISFIHVVGKTITVLQRRYSFSEQHN</sequence>
<proteinExistence type="inferred from homology"/>
<keyword evidence="2" id="KW-0812">Transmembrane</keyword>
<dbReference type="RefSeq" id="WP_025381045.1">
    <property type="nucleotide sequence ID" value="NZ_CGBP01000008.1"/>
</dbReference>
<dbReference type="PANTHER" id="PTHR38831:SF1">
    <property type="entry name" value="TYPE II SECRETION SYSTEM PROTEIN K-RELATED"/>
    <property type="match status" value="1"/>
</dbReference>
<gene>
    <name evidence="3" type="ORF">BF17_01785</name>
    <name evidence="4" type="ORF">ERS008667_01383</name>
</gene>
<evidence type="ECO:0000313" key="3">
    <source>
        <dbReference type="EMBL" id="AHK18235.1"/>
    </source>
</evidence>
<dbReference type="Gene3D" id="3.30.1300.30">
    <property type="entry name" value="GSPII I/J protein-like"/>
    <property type="match status" value="1"/>
</dbReference>
<dbReference type="PIRSF" id="PIRSF002786">
    <property type="entry name" value="XcpX"/>
    <property type="match status" value="1"/>
</dbReference>
<name>A0A0T9PMX1_9GAMM</name>
<keyword evidence="1" id="KW-0813">Transport</keyword>
<reference evidence="4 6" key="2">
    <citation type="submission" date="2015-03" db="EMBL/GenBank/DDBJ databases">
        <authorList>
            <person name="Murphy D."/>
        </authorList>
    </citation>
    <scope>NUCLEOTIDE SEQUENCE [LARGE SCALE GENOMIC DNA]</scope>
    <source>
        <strain evidence="4 6">Y233</strain>
    </source>
</reference>
<dbReference type="InterPro" id="IPR038072">
    <property type="entry name" value="GspK_central_sf"/>
</dbReference>
<keyword evidence="2" id="KW-1133">Transmembrane helix</keyword>
<evidence type="ECO:0000256" key="1">
    <source>
        <dbReference type="PIRNR" id="PIRNR002786"/>
    </source>
</evidence>
<dbReference type="AlphaFoldDB" id="A0A0T9PMX1"/>
<dbReference type="GO" id="GO:0005886">
    <property type="term" value="C:plasma membrane"/>
    <property type="evidence" value="ECO:0007669"/>
    <property type="project" value="UniProtKB-SubCell"/>
</dbReference>
<dbReference type="Gene3D" id="1.10.40.60">
    <property type="entry name" value="EpsJ-like"/>
    <property type="match status" value="2"/>
</dbReference>
<dbReference type="GO" id="GO:0009306">
    <property type="term" value="P:protein secretion"/>
    <property type="evidence" value="ECO:0007669"/>
    <property type="project" value="InterPro"/>
</dbReference>
<dbReference type="EMBL" id="CP007230">
    <property type="protein sequence ID" value="AHK18235.1"/>
    <property type="molecule type" value="Genomic_DNA"/>
</dbReference>
<accession>A0A0T9PMX1</accession>
<dbReference type="PATRIC" id="fig|367190.3.peg.287"/>
<evidence type="ECO:0000256" key="2">
    <source>
        <dbReference type="SAM" id="Phobius"/>
    </source>
</evidence>
<dbReference type="GeneID" id="96662424"/>
<dbReference type="EMBL" id="CQBK01000008">
    <property type="protein sequence ID" value="CNH73399.1"/>
    <property type="molecule type" value="Genomic_DNA"/>
</dbReference>
<feature type="transmembrane region" description="Helical" evidence="2">
    <location>
        <begin position="6"/>
        <end position="36"/>
    </location>
</feature>